<dbReference type="InterPro" id="IPR002523">
    <property type="entry name" value="MgTranspt_CorA/ZnTranspt_ZntB"/>
</dbReference>
<evidence type="ECO:0000256" key="7">
    <source>
        <dbReference type="ARBA" id="ARBA00023136"/>
    </source>
</evidence>
<comment type="subcellular location">
    <subcellularLocation>
        <location evidence="1">Cell membrane</location>
        <topology evidence="1">Multi-pass membrane protein</topology>
    </subcellularLocation>
</comment>
<dbReference type="GO" id="GO:0015087">
    <property type="term" value="F:cobalt ion transmembrane transporter activity"/>
    <property type="evidence" value="ECO:0007669"/>
    <property type="project" value="TreeGrafter"/>
</dbReference>
<proteinExistence type="inferred from homology"/>
<evidence type="ECO:0000256" key="4">
    <source>
        <dbReference type="ARBA" id="ARBA00022475"/>
    </source>
</evidence>
<feature type="transmembrane region" description="Helical" evidence="9">
    <location>
        <begin position="280"/>
        <end position="298"/>
    </location>
</feature>
<evidence type="ECO:0000256" key="1">
    <source>
        <dbReference type="ARBA" id="ARBA00004651"/>
    </source>
</evidence>
<gene>
    <name evidence="10" type="ORF">A3J61_01395</name>
</gene>
<evidence type="ECO:0000313" key="11">
    <source>
        <dbReference type="Proteomes" id="UP000179686"/>
    </source>
</evidence>
<dbReference type="EMBL" id="MFUC01000013">
    <property type="protein sequence ID" value="OGI72020.1"/>
    <property type="molecule type" value="Genomic_DNA"/>
</dbReference>
<dbReference type="PANTHER" id="PTHR46494:SF1">
    <property type="entry name" value="CORA FAMILY METAL ION TRANSPORTER (EUROFUNG)"/>
    <property type="match status" value="1"/>
</dbReference>
<dbReference type="GO" id="GO:0015095">
    <property type="term" value="F:magnesium ion transmembrane transporter activity"/>
    <property type="evidence" value="ECO:0007669"/>
    <property type="project" value="TreeGrafter"/>
</dbReference>
<evidence type="ECO:0000256" key="5">
    <source>
        <dbReference type="ARBA" id="ARBA00022692"/>
    </source>
</evidence>
<dbReference type="Gene3D" id="3.30.460.20">
    <property type="entry name" value="CorA soluble domain-like"/>
    <property type="match status" value="1"/>
</dbReference>
<evidence type="ECO:0008006" key="12">
    <source>
        <dbReference type="Google" id="ProtNLM"/>
    </source>
</evidence>
<dbReference type="InterPro" id="IPR045861">
    <property type="entry name" value="CorA_cytoplasmic_dom"/>
</dbReference>
<feature type="coiled-coil region" evidence="8">
    <location>
        <begin position="205"/>
        <end position="232"/>
    </location>
</feature>
<keyword evidence="4" id="KW-1003">Cell membrane</keyword>
<dbReference type="Pfam" id="PF01544">
    <property type="entry name" value="CorA"/>
    <property type="match status" value="1"/>
</dbReference>
<evidence type="ECO:0000256" key="8">
    <source>
        <dbReference type="SAM" id="Coils"/>
    </source>
</evidence>
<evidence type="ECO:0000256" key="6">
    <source>
        <dbReference type="ARBA" id="ARBA00022989"/>
    </source>
</evidence>
<dbReference type="GO" id="GO:0050897">
    <property type="term" value="F:cobalt ion binding"/>
    <property type="evidence" value="ECO:0007669"/>
    <property type="project" value="TreeGrafter"/>
</dbReference>
<name>A0A1F6VQT5_9BACT</name>
<protein>
    <recommendedName>
        <fullName evidence="12">Magnesium transporter CorA</fullName>
    </recommendedName>
</protein>
<feature type="transmembrane region" description="Helical" evidence="9">
    <location>
        <begin position="248"/>
        <end position="268"/>
    </location>
</feature>
<evidence type="ECO:0000313" key="10">
    <source>
        <dbReference type="EMBL" id="OGI72020.1"/>
    </source>
</evidence>
<keyword evidence="6 9" id="KW-1133">Transmembrane helix</keyword>
<keyword evidence="8" id="KW-0175">Coiled coil</keyword>
<organism evidence="10 11">
    <name type="scientific">Candidatus Nomurabacteria bacterium RIFCSPHIGHO2_02_FULL_38_15</name>
    <dbReference type="NCBI Taxonomy" id="1801752"/>
    <lineage>
        <taxon>Bacteria</taxon>
        <taxon>Candidatus Nomuraibacteriota</taxon>
    </lineage>
</organism>
<dbReference type="SUPFAM" id="SSF143865">
    <property type="entry name" value="CorA soluble domain-like"/>
    <property type="match status" value="1"/>
</dbReference>
<evidence type="ECO:0000256" key="9">
    <source>
        <dbReference type="SAM" id="Phobius"/>
    </source>
</evidence>
<dbReference type="InterPro" id="IPR045863">
    <property type="entry name" value="CorA_TM1_TM2"/>
</dbReference>
<dbReference type="STRING" id="1801752.A3J61_01395"/>
<keyword evidence="3" id="KW-0813">Transport</keyword>
<evidence type="ECO:0000256" key="3">
    <source>
        <dbReference type="ARBA" id="ARBA00022448"/>
    </source>
</evidence>
<reference evidence="10 11" key="1">
    <citation type="journal article" date="2016" name="Nat. Commun.">
        <title>Thousands of microbial genomes shed light on interconnected biogeochemical processes in an aquifer system.</title>
        <authorList>
            <person name="Anantharaman K."/>
            <person name="Brown C.T."/>
            <person name="Hug L.A."/>
            <person name="Sharon I."/>
            <person name="Castelle C.J."/>
            <person name="Probst A.J."/>
            <person name="Thomas B.C."/>
            <person name="Singh A."/>
            <person name="Wilkins M.J."/>
            <person name="Karaoz U."/>
            <person name="Brodie E.L."/>
            <person name="Williams K.H."/>
            <person name="Hubbard S.S."/>
            <person name="Banfield J.F."/>
        </authorList>
    </citation>
    <scope>NUCLEOTIDE SEQUENCE [LARGE SCALE GENOMIC DNA]</scope>
</reference>
<dbReference type="Proteomes" id="UP000179686">
    <property type="component" value="Unassembled WGS sequence"/>
</dbReference>
<comment type="similarity">
    <text evidence="2">Belongs to the CorA metal ion transporter (MIT) (TC 1.A.35) family.</text>
</comment>
<sequence length="304" mass="35728">MLNRYNYKSLKWIDVESPTKEEVQHLREEFNISSPVSDELLTSTMRSKVDLYSDSIFLILHFPRMIMNRSEQADQEIDFILGKDFLITVHYEKSKPLDDFAKMLELDTLLNKKKLNDDHAVFLFFELMKLLYRNSHEELENVNELLRDLEDRIYSGKGEQTVHLISKVNRLLLDFRQAIRYHLETLKSFENAAKVFYGDRFQYYLDSMIGEYNKLQNKLDGHKEILNDLRETNDSLITTKTNSAVKTLTAMSFIMLPLSLIAGIFGMNVEFALVRSTQDLFMIIGGMILLGTLMYIFFRLKKWV</sequence>
<dbReference type="SUPFAM" id="SSF144083">
    <property type="entry name" value="Magnesium transport protein CorA, transmembrane region"/>
    <property type="match status" value="1"/>
</dbReference>
<keyword evidence="7 9" id="KW-0472">Membrane</keyword>
<dbReference type="GO" id="GO:0000287">
    <property type="term" value="F:magnesium ion binding"/>
    <property type="evidence" value="ECO:0007669"/>
    <property type="project" value="TreeGrafter"/>
</dbReference>
<dbReference type="GO" id="GO:0005886">
    <property type="term" value="C:plasma membrane"/>
    <property type="evidence" value="ECO:0007669"/>
    <property type="project" value="UniProtKB-SubCell"/>
</dbReference>
<comment type="caution">
    <text evidence="10">The sequence shown here is derived from an EMBL/GenBank/DDBJ whole genome shotgun (WGS) entry which is preliminary data.</text>
</comment>
<evidence type="ECO:0000256" key="2">
    <source>
        <dbReference type="ARBA" id="ARBA00009765"/>
    </source>
</evidence>
<dbReference type="AlphaFoldDB" id="A0A1F6VQT5"/>
<keyword evidence="5 9" id="KW-0812">Transmembrane</keyword>
<accession>A0A1F6VQT5</accession>
<dbReference type="PANTHER" id="PTHR46494">
    <property type="entry name" value="CORA FAMILY METAL ION TRANSPORTER (EUROFUNG)"/>
    <property type="match status" value="1"/>
</dbReference>
<dbReference type="Gene3D" id="1.20.58.340">
    <property type="entry name" value="Magnesium transport protein CorA, transmembrane region"/>
    <property type="match status" value="2"/>
</dbReference>